<dbReference type="OrthoDB" id="9808976at2"/>
<evidence type="ECO:0000313" key="4">
    <source>
        <dbReference type="Proteomes" id="UP000245444"/>
    </source>
</evidence>
<dbReference type="InterPro" id="IPR038740">
    <property type="entry name" value="BioF2-like_GNAT_dom"/>
</dbReference>
<dbReference type="Proteomes" id="UP000245444">
    <property type="component" value="Chromosome"/>
</dbReference>
<name>A0A2U8WGA1_9HYPH</name>
<reference evidence="3 4" key="1">
    <citation type="submission" date="2018-05" db="EMBL/GenBank/DDBJ databases">
        <title>Complete Genome Sequence of Methylobacterium sp. 17Sr1-28.</title>
        <authorList>
            <person name="Srinivasan S."/>
        </authorList>
    </citation>
    <scope>NUCLEOTIDE SEQUENCE [LARGE SCALE GENOMIC DNA]</scope>
    <source>
        <strain evidence="3 4">17Sr1-28</strain>
    </source>
</reference>
<dbReference type="SUPFAM" id="SSF55729">
    <property type="entry name" value="Acyl-CoA N-acyltransferases (Nat)"/>
    <property type="match status" value="1"/>
</dbReference>
<gene>
    <name evidence="3" type="ORF">DK419_02035</name>
</gene>
<evidence type="ECO:0000313" key="3">
    <source>
        <dbReference type="EMBL" id="AWN45255.1"/>
    </source>
</evidence>
<accession>A0A2U8WGA1</accession>
<dbReference type="AlphaFoldDB" id="A0A2U8WGA1"/>
<proteinExistence type="predicted"/>
<evidence type="ECO:0000256" key="1">
    <source>
        <dbReference type="SAM" id="MobiDB-lite"/>
    </source>
</evidence>
<sequence>MSSPRVPASIPAPILASTSTGGARSRRRSRSPAHGDYCDALLAPGTEPERLWPAILRDDETFDEALLPDLRPDSPLLSPPPAGWTVVDEEAEICPVLALPRQGSPLAGLTRSQRRKVVHDHHRAEALGDVTEALVDPEALDGALDALFALHGARWARDGQPGVLADPRIQAFYRDAAPVLARAGLLRISVVRHADRIVAVLYGLADRAHWHSYIDAVDMGVPGQSFGTLAFACLIEAAAARGHRGVSPPARRGAVQGPVGRRAHPHGPPPDAAGVRKDLCTASAIRERKVSSN</sequence>
<feature type="region of interest" description="Disordered" evidence="1">
    <location>
        <begin position="244"/>
        <end position="276"/>
    </location>
</feature>
<evidence type="ECO:0000259" key="2">
    <source>
        <dbReference type="Pfam" id="PF13480"/>
    </source>
</evidence>
<dbReference type="Pfam" id="PF13480">
    <property type="entry name" value="Acetyltransf_6"/>
    <property type="match status" value="1"/>
</dbReference>
<organism evidence="3 4">
    <name type="scientific">Methylobacterium terrae</name>
    <dbReference type="NCBI Taxonomy" id="2202827"/>
    <lineage>
        <taxon>Bacteria</taxon>
        <taxon>Pseudomonadati</taxon>
        <taxon>Pseudomonadota</taxon>
        <taxon>Alphaproteobacteria</taxon>
        <taxon>Hyphomicrobiales</taxon>
        <taxon>Methylobacteriaceae</taxon>
        <taxon>Methylobacterium</taxon>
    </lineage>
</organism>
<dbReference type="EMBL" id="CP029553">
    <property type="protein sequence ID" value="AWN45255.1"/>
    <property type="molecule type" value="Genomic_DNA"/>
</dbReference>
<protein>
    <recommendedName>
        <fullName evidence="2">BioF2-like acetyltransferase domain-containing protein</fullName>
    </recommendedName>
</protein>
<feature type="region of interest" description="Disordered" evidence="1">
    <location>
        <begin position="1"/>
        <end position="37"/>
    </location>
</feature>
<keyword evidence="4" id="KW-1185">Reference proteome</keyword>
<dbReference type="InterPro" id="IPR016181">
    <property type="entry name" value="Acyl_CoA_acyltransferase"/>
</dbReference>
<feature type="domain" description="BioF2-like acetyltransferase" evidence="2">
    <location>
        <begin position="111"/>
        <end position="246"/>
    </location>
</feature>
<dbReference type="KEGG" id="mtea:DK419_02035"/>